<evidence type="ECO:0000259" key="2">
    <source>
        <dbReference type="PROSITE" id="PS50110"/>
    </source>
</evidence>
<evidence type="ECO:0000313" key="4">
    <source>
        <dbReference type="EMBL" id="UUX34246.1"/>
    </source>
</evidence>
<dbReference type="SMART" id="SM00448">
    <property type="entry name" value="REC"/>
    <property type="match status" value="1"/>
</dbReference>
<reference evidence="4 5" key="1">
    <citation type="submission" date="2022-08" db="EMBL/GenBank/DDBJ databases">
        <title>Aerococcaceae sp. nov isolated from spoiled eye mask.</title>
        <authorList>
            <person name="Zhou G."/>
            <person name="Xie X.-B."/>
            <person name="Shi Q.-S."/>
            <person name="Wang Y.-S."/>
            <person name="Wen X."/>
            <person name="Peng H."/>
            <person name="Yang X.-J."/>
            <person name="Tao H.-B."/>
            <person name="Huang X.-M."/>
        </authorList>
    </citation>
    <scope>NUCLEOTIDE SEQUENCE [LARGE SCALE GENOMIC DNA]</scope>
    <source>
        <strain evidence="5">DM20194951</strain>
    </source>
</reference>
<dbReference type="PROSITE" id="PS50110">
    <property type="entry name" value="RESPONSE_REGULATORY"/>
    <property type="match status" value="1"/>
</dbReference>
<evidence type="ECO:0000256" key="1">
    <source>
        <dbReference type="PROSITE-ProRule" id="PRU00169"/>
    </source>
</evidence>
<feature type="domain" description="Response regulatory" evidence="2">
    <location>
        <begin position="6"/>
        <end position="125"/>
    </location>
</feature>
<dbReference type="InterPro" id="IPR001789">
    <property type="entry name" value="Sig_transdc_resp-reg_receiver"/>
</dbReference>
<dbReference type="Pfam" id="PF04397">
    <property type="entry name" value="LytTR"/>
    <property type="match status" value="1"/>
</dbReference>
<dbReference type="Pfam" id="PF00072">
    <property type="entry name" value="Response_reg"/>
    <property type="match status" value="1"/>
</dbReference>
<keyword evidence="4" id="KW-0238">DNA-binding</keyword>
<dbReference type="PANTHER" id="PTHR37299">
    <property type="entry name" value="TRANSCRIPTIONAL REGULATOR-RELATED"/>
    <property type="match status" value="1"/>
</dbReference>
<dbReference type="SMART" id="SM00850">
    <property type="entry name" value="LytTR"/>
    <property type="match status" value="1"/>
</dbReference>
<sequence>MTEHLKVVIVDDEQRQLDHMQNLLNQSAKQLKITIDIDQYTSGEAFLFALEDHLDWQIAFLDIEMKAVNGMEVAKIIREKAPQLALVFATGYAEYAIEGYEVQALAYLLKPIKVEKVQVVIERFLAIQPEEEPSIIIESQGKHVRLLLNQIVYVEANQRELSIITNEESYSIKQSLTEFSKSLDHRFIQTHRSYIVNLQYVNQILTQDITLTNGMCIPLSRRKAKTVQKAFIDYYKGSVFYNG</sequence>
<proteinExistence type="predicted"/>
<accession>A0ABY5P6P0</accession>
<dbReference type="InterPro" id="IPR046947">
    <property type="entry name" value="LytR-like"/>
</dbReference>
<dbReference type="InterPro" id="IPR007492">
    <property type="entry name" value="LytTR_DNA-bd_dom"/>
</dbReference>
<dbReference type="Gene3D" id="3.40.50.2300">
    <property type="match status" value="1"/>
</dbReference>
<keyword evidence="5" id="KW-1185">Reference proteome</keyword>
<feature type="domain" description="HTH LytTR-type" evidence="3">
    <location>
        <begin position="135"/>
        <end position="233"/>
    </location>
</feature>
<dbReference type="Proteomes" id="UP001315967">
    <property type="component" value="Chromosome"/>
</dbReference>
<dbReference type="Gene3D" id="2.40.50.1020">
    <property type="entry name" value="LytTr DNA-binding domain"/>
    <property type="match status" value="1"/>
</dbReference>
<dbReference type="GO" id="GO:0003677">
    <property type="term" value="F:DNA binding"/>
    <property type="evidence" value="ECO:0007669"/>
    <property type="project" value="UniProtKB-KW"/>
</dbReference>
<dbReference type="InterPro" id="IPR011006">
    <property type="entry name" value="CheY-like_superfamily"/>
</dbReference>
<dbReference type="PANTHER" id="PTHR37299:SF1">
    <property type="entry name" value="STAGE 0 SPORULATION PROTEIN A HOMOLOG"/>
    <property type="match status" value="1"/>
</dbReference>
<dbReference type="RefSeq" id="WP_313793749.1">
    <property type="nucleotide sequence ID" value="NZ_CP102453.1"/>
</dbReference>
<dbReference type="SUPFAM" id="SSF52172">
    <property type="entry name" value="CheY-like"/>
    <property type="match status" value="1"/>
</dbReference>
<dbReference type="PROSITE" id="PS50930">
    <property type="entry name" value="HTH_LYTTR"/>
    <property type="match status" value="1"/>
</dbReference>
<dbReference type="EMBL" id="CP102453">
    <property type="protein sequence ID" value="UUX34246.1"/>
    <property type="molecule type" value="Genomic_DNA"/>
</dbReference>
<feature type="modified residue" description="4-aspartylphosphate" evidence="1">
    <location>
        <position position="62"/>
    </location>
</feature>
<organism evidence="4 5">
    <name type="scientific">Fundicoccus culcitae</name>
    <dbReference type="NCBI Taxonomy" id="2969821"/>
    <lineage>
        <taxon>Bacteria</taxon>
        <taxon>Bacillati</taxon>
        <taxon>Bacillota</taxon>
        <taxon>Bacilli</taxon>
        <taxon>Lactobacillales</taxon>
        <taxon>Aerococcaceae</taxon>
        <taxon>Fundicoccus</taxon>
    </lineage>
</organism>
<evidence type="ECO:0000259" key="3">
    <source>
        <dbReference type="PROSITE" id="PS50930"/>
    </source>
</evidence>
<name>A0ABY5P6P0_9LACT</name>
<protein>
    <submittedName>
        <fullName evidence="4">LytTR family DNA-binding domain-containing protein</fullName>
    </submittedName>
</protein>
<gene>
    <name evidence="4" type="ORF">NRE15_00830</name>
</gene>
<evidence type="ECO:0000313" key="5">
    <source>
        <dbReference type="Proteomes" id="UP001315967"/>
    </source>
</evidence>
<keyword evidence="1" id="KW-0597">Phosphoprotein</keyword>